<reference evidence="1" key="1">
    <citation type="submission" date="2023-05" db="EMBL/GenBank/DDBJ databases">
        <title>Nepenthes gracilis genome sequencing.</title>
        <authorList>
            <person name="Fukushima K."/>
        </authorList>
    </citation>
    <scope>NUCLEOTIDE SEQUENCE</scope>
    <source>
        <strain evidence="1">SING2019-196</strain>
    </source>
</reference>
<dbReference type="AlphaFoldDB" id="A0AAD3XSG2"/>
<organism evidence="1 2">
    <name type="scientific">Nepenthes gracilis</name>
    <name type="common">Slender pitcher plant</name>
    <dbReference type="NCBI Taxonomy" id="150966"/>
    <lineage>
        <taxon>Eukaryota</taxon>
        <taxon>Viridiplantae</taxon>
        <taxon>Streptophyta</taxon>
        <taxon>Embryophyta</taxon>
        <taxon>Tracheophyta</taxon>
        <taxon>Spermatophyta</taxon>
        <taxon>Magnoliopsida</taxon>
        <taxon>eudicotyledons</taxon>
        <taxon>Gunneridae</taxon>
        <taxon>Pentapetalae</taxon>
        <taxon>Caryophyllales</taxon>
        <taxon>Nepenthaceae</taxon>
        <taxon>Nepenthes</taxon>
    </lineage>
</organism>
<sequence length="126" mass="14549">MKAIGQIYSIRSCFFTSPVHLLLQMLLFNSKKRPTKHSTLNKIRSHYHHNKRSKLIQQLLSSNQHFRYSLYSAKKGFTASPASVAALNQFTANNTLHQQQDQPSYRLLLSNISTWRNPPQQIPEAL</sequence>
<keyword evidence="2" id="KW-1185">Reference proteome</keyword>
<evidence type="ECO:0000313" key="2">
    <source>
        <dbReference type="Proteomes" id="UP001279734"/>
    </source>
</evidence>
<proteinExistence type="predicted"/>
<protein>
    <submittedName>
        <fullName evidence="1">Uncharacterized protein</fullName>
    </submittedName>
</protein>
<name>A0AAD3XSG2_NEPGR</name>
<comment type="caution">
    <text evidence="1">The sequence shown here is derived from an EMBL/GenBank/DDBJ whole genome shotgun (WGS) entry which is preliminary data.</text>
</comment>
<dbReference type="Proteomes" id="UP001279734">
    <property type="component" value="Unassembled WGS sequence"/>
</dbReference>
<dbReference type="EMBL" id="BSYO01000015">
    <property type="protein sequence ID" value="GMH15568.1"/>
    <property type="molecule type" value="Genomic_DNA"/>
</dbReference>
<accession>A0AAD3XSG2</accession>
<gene>
    <name evidence="1" type="ORF">Nepgr_017409</name>
</gene>
<evidence type="ECO:0000313" key="1">
    <source>
        <dbReference type="EMBL" id="GMH15568.1"/>
    </source>
</evidence>